<proteinExistence type="inferred from homology"/>
<keyword evidence="5" id="KW-0336">GPI-anchor</keyword>
<feature type="domain" description="Plastocyanin-like" evidence="13">
    <location>
        <begin position="162"/>
        <end position="315"/>
    </location>
</feature>
<comment type="cofactor">
    <cofactor evidence="1">
        <name>Cu cation</name>
        <dbReference type="ChEBI" id="CHEBI:23378"/>
    </cofactor>
</comment>
<feature type="signal peptide" evidence="12">
    <location>
        <begin position="1"/>
        <end position="25"/>
    </location>
</feature>
<dbReference type="Pfam" id="PF07732">
    <property type="entry name" value="Cu-oxidase_3"/>
    <property type="match status" value="1"/>
</dbReference>
<dbReference type="InterPro" id="IPR011706">
    <property type="entry name" value="Cu-oxidase_C"/>
</dbReference>
<dbReference type="PANTHER" id="PTHR11709">
    <property type="entry name" value="MULTI-COPPER OXIDASE"/>
    <property type="match status" value="1"/>
</dbReference>
<dbReference type="FunFam" id="2.60.40.420:FF:000023">
    <property type="entry name" value="Monocopper oxidase-like protein SKU5"/>
    <property type="match status" value="1"/>
</dbReference>
<sequence length="593" mass="66226">MAIAGSNGLLCIIFLVCYMFGLCFTDDASKYFDLELSYITASPLGVPQQVIAVNGNFPGPTINVTTNENVFVNVRNKLDENALVTWPGVQMRRTSWQDGVLGTNCPIPPTWNWTYNFQVKDQIGSFFYFPSLNFQRAAGGFGSFIITNRKVISLPYKMPDGDIVISIGDWYTKNHTALRTALDMGKDLGMPDGVLINGKGPYQYNASVPDGINYETISVDPGKTYRIHVHNVGVSTCLNFRIQNHKLLLAETEGYYTQQNNFTSLDIHVGQSYSFLVTMDQNASSDYYIVASPRFVNQTVWQRVTGVAILHYSNSKGKAIGSLPDPPNDFYDKSYVVNEAISIRQNVSASGARPNPQGSFHYGQIPVTDTIVLKSVPPVMIDGKLRATLNGISFINPDTPIRLADKYNIKGDYKLDFPSRPLNRPLRSDSSVINATYKGFIEIVLQNNDTVVQSFHMDGYSFFVVGMAYGEWTENNRGSYNKWDAIARSTTQVLPGGWTAILVSLDNVGVWNLRAENLDRWYLGQETYMRVINHEADPSNKTEFPVPNNALFCGALSRLQKPQKSSASIINERSNSNYQLLLVTLSAFIFTWL</sequence>
<evidence type="ECO:0000313" key="17">
    <source>
        <dbReference type="Proteomes" id="UP000077755"/>
    </source>
</evidence>
<evidence type="ECO:0000259" key="14">
    <source>
        <dbReference type="Pfam" id="PF07731"/>
    </source>
</evidence>
<evidence type="ECO:0000313" key="16">
    <source>
        <dbReference type="EMBL" id="WOG91419.1"/>
    </source>
</evidence>
<evidence type="ECO:0000256" key="7">
    <source>
        <dbReference type="ARBA" id="ARBA00022729"/>
    </source>
</evidence>
<dbReference type="Gene3D" id="2.60.40.420">
    <property type="entry name" value="Cupredoxins - blue copper proteins"/>
    <property type="match status" value="3"/>
</dbReference>
<dbReference type="EMBL" id="CP093345">
    <property type="protein sequence ID" value="WOG91419.1"/>
    <property type="molecule type" value="Genomic_DNA"/>
</dbReference>
<evidence type="ECO:0000256" key="1">
    <source>
        <dbReference type="ARBA" id="ARBA00001935"/>
    </source>
</evidence>
<dbReference type="InterPro" id="IPR011707">
    <property type="entry name" value="Cu-oxidase-like_N"/>
</dbReference>
<dbReference type="FunFam" id="2.60.40.420:FF:000016">
    <property type="entry name" value="Monocopper oxidase-like protein"/>
    <property type="match status" value="1"/>
</dbReference>
<dbReference type="InterPro" id="IPR045087">
    <property type="entry name" value="Cu-oxidase_fam"/>
</dbReference>
<comment type="similarity">
    <text evidence="3">Belongs to the multicopper oxidase family.</text>
</comment>
<dbReference type="PANTHER" id="PTHR11709:SF270">
    <property type="entry name" value="MONOCOPPER OXIDASE-LIKE PROTEIN SKS1"/>
    <property type="match status" value="1"/>
</dbReference>
<evidence type="ECO:0000256" key="2">
    <source>
        <dbReference type="ARBA" id="ARBA00004609"/>
    </source>
</evidence>
<keyword evidence="8" id="KW-0186">Copper</keyword>
<dbReference type="Proteomes" id="UP000077755">
    <property type="component" value="Chromosome 3"/>
</dbReference>
<dbReference type="KEGG" id="dcr:108213290"/>
<keyword evidence="6" id="KW-0479">Metal-binding</keyword>
<dbReference type="GO" id="GO:0098552">
    <property type="term" value="C:side of membrane"/>
    <property type="evidence" value="ECO:0007669"/>
    <property type="project" value="UniProtKB-KW"/>
</dbReference>
<evidence type="ECO:0000259" key="13">
    <source>
        <dbReference type="Pfam" id="PF00394"/>
    </source>
</evidence>
<evidence type="ECO:0000256" key="5">
    <source>
        <dbReference type="ARBA" id="ARBA00022622"/>
    </source>
</evidence>
<evidence type="ECO:0008006" key="18">
    <source>
        <dbReference type="Google" id="ProtNLM"/>
    </source>
</evidence>
<evidence type="ECO:0000256" key="10">
    <source>
        <dbReference type="ARBA" id="ARBA00023180"/>
    </source>
</evidence>
<keyword evidence="10" id="KW-0325">Glycoprotein</keyword>
<feature type="domain" description="Plastocyanin-like" evidence="15">
    <location>
        <begin position="37"/>
        <end position="150"/>
    </location>
</feature>
<dbReference type="InterPro" id="IPR001117">
    <property type="entry name" value="Cu-oxidase_2nd"/>
</dbReference>
<accession>A0AAF0WLQ4</accession>
<dbReference type="GO" id="GO:0005886">
    <property type="term" value="C:plasma membrane"/>
    <property type="evidence" value="ECO:0007669"/>
    <property type="project" value="UniProtKB-SubCell"/>
</dbReference>
<dbReference type="CDD" id="cd13846">
    <property type="entry name" value="CuRO_1_AAO_like_1"/>
    <property type="match status" value="1"/>
</dbReference>
<gene>
    <name evidence="16" type="ORF">DCAR_0310668</name>
</gene>
<evidence type="ECO:0000256" key="9">
    <source>
        <dbReference type="ARBA" id="ARBA00023136"/>
    </source>
</evidence>
<dbReference type="GO" id="GO:0016491">
    <property type="term" value="F:oxidoreductase activity"/>
    <property type="evidence" value="ECO:0007669"/>
    <property type="project" value="InterPro"/>
</dbReference>
<dbReference type="Pfam" id="PF00394">
    <property type="entry name" value="Cu-oxidase"/>
    <property type="match status" value="1"/>
</dbReference>
<protein>
    <recommendedName>
        <fullName evidence="18">Monocopper oxidase-like protein SKS1</fullName>
    </recommendedName>
</protein>
<evidence type="ECO:0000256" key="6">
    <source>
        <dbReference type="ARBA" id="ARBA00022723"/>
    </source>
</evidence>
<keyword evidence="4" id="KW-1003">Cell membrane</keyword>
<evidence type="ECO:0000256" key="11">
    <source>
        <dbReference type="ARBA" id="ARBA00023288"/>
    </source>
</evidence>
<dbReference type="AlphaFoldDB" id="A0AAF0WLQ4"/>
<evidence type="ECO:0000259" key="15">
    <source>
        <dbReference type="Pfam" id="PF07732"/>
    </source>
</evidence>
<keyword evidence="7 12" id="KW-0732">Signal</keyword>
<evidence type="ECO:0000256" key="8">
    <source>
        <dbReference type="ARBA" id="ARBA00023008"/>
    </source>
</evidence>
<dbReference type="SUPFAM" id="SSF49503">
    <property type="entry name" value="Cupredoxins"/>
    <property type="match status" value="3"/>
</dbReference>
<keyword evidence="9" id="KW-0472">Membrane</keyword>
<keyword evidence="11" id="KW-0449">Lipoprotein</keyword>
<dbReference type="GO" id="GO:0005507">
    <property type="term" value="F:copper ion binding"/>
    <property type="evidence" value="ECO:0007669"/>
    <property type="project" value="InterPro"/>
</dbReference>
<evidence type="ECO:0000256" key="4">
    <source>
        <dbReference type="ARBA" id="ARBA00022475"/>
    </source>
</evidence>
<dbReference type="FunFam" id="2.60.40.420:FF:000012">
    <property type="entry name" value="Monocopper oxidase-like protein"/>
    <property type="match status" value="1"/>
</dbReference>
<evidence type="ECO:0000256" key="12">
    <source>
        <dbReference type="SAM" id="SignalP"/>
    </source>
</evidence>
<dbReference type="InterPro" id="IPR034273">
    <property type="entry name" value="CuRO_1_AAO-like"/>
</dbReference>
<organism evidence="16 17">
    <name type="scientific">Daucus carota subsp. sativus</name>
    <name type="common">Carrot</name>
    <dbReference type="NCBI Taxonomy" id="79200"/>
    <lineage>
        <taxon>Eukaryota</taxon>
        <taxon>Viridiplantae</taxon>
        <taxon>Streptophyta</taxon>
        <taxon>Embryophyta</taxon>
        <taxon>Tracheophyta</taxon>
        <taxon>Spermatophyta</taxon>
        <taxon>Magnoliopsida</taxon>
        <taxon>eudicotyledons</taxon>
        <taxon>Gunneridae</taxon>
        <taxon>Pentapetalae</taxon>
        <taxon>asterids</taxon>
        <taxon>campanulids</taxon>
        <taxon>Apiales</taxon>
        <taxon>Apiaceae</taxon>
        <taxon>Apioideae</taxon>
        <taxon>Scandiceae</taxon>
        <taxon>Daucinae</taxon>
        <taxon>Daucus</taxon>
        <taxon>Daucus sect. Daucus</taxon>
    </lineage>
</organism>
<feature type="domain" description="Plastocyanin-like" evidence="14">
    <location>
        <begin position="399"/>
        <end position="535"/>
    </location>
</feature>
<comment type="subcellular location">
    <subcellularLocation>
        <location evidence="2">Cell membrane</location>
        <topology evidence="2">Lipid-anchor</topology>
        <topology evidence="2">GPI-anchor</topology>
    </subcellularLocation>
</comment>
<name>A0AAF0WLQ4_DAUCS</name>
<dbReference type="InterPro" id="IPR008972">
    <property type="entry name" value="Cupredoxin"/>
</dbReference>
<reference evidence="16" key="1">
    <citation type="journal article" date="2016" name="Nat. Genet.">
        <title>A high-quality carrot genome assembly provides new insights into carotenoid accumulation and asterid genome evolution.</title>
        <authorList>
            <person name="Iorizzo M."/>
            <person name="Ellison S."/>
            <person name="Senalik D."/>
            <person name="Zeng P."/>
            <person name="Satapoomin P."/>
            <person name="Huang J."/>
            <person name="Bowman M."/>
            <person name="Iovene M."/>
            <person name="Sanseverino W."/>
            <person name="Cavagnaro P."/>
            <person name="Yildiz M."/>
            <person name="Macko-Podgorni A."/>
            <person name="Moranska E."/>
            <person name="Grzebelus E."/>
            <person name="Grzebelus D."/>
            <person name="Ashrafi H."/>
            <person name="Zheng Z."/>
            <person name="Cheng S."/>
            <person name="Spooner D."/>
            <person name="Van Deynze A."/>
            <person name="Simon P."/>
        </authorList>
    </citation>
    <scope>NUCLEOTIDE SEQUENCE</scope>
    <source>
        <tissue evidence="16">Leaf</tissue>
    </source>
</reference>
<dbReference type="Pfam" id="PF07731">
    <property type="entry name" value="Cu-oxidase_2"/>
    <property type="match status" value="1"/>
</dbReference>
<reference evidence="16" key="2">
    <citation type="submission" date="2022-03" db="EMBL/GenBank/DDBJ databases">
        <title>Draft title - Genomic analysis of global carrot germplasm unveils the trajectory of domestication and the origin of high carotenoid orange carrot.</title>
        <authorList>
            <person name="Iorizzo M."/>
            <person name="Ellison S."/>
            <person name="Senalik D."/>
            <person name="Macko-Podgorni A."/>
            <person name="Grzebelus D."/>
            <person name="Bostan H."/>
            <person name="Rolling W."/>
            <person name="Curaba J."/>
            <person name="Simon P."/>
        </authorList>
    </citation>
    <scope>NUCLEOTIDE SEQUENCE</scope>
    <source>
        <tissue evidence="16">Leaf</tissue>
    </source>
</reference>
<keyword evidence="17" id="KW-1185">Reference proteome</keyword>
<evidence type="ECO:0000256" key="3">
    <source>
        <dbReference type="ARBA" id="ARBA00010609"/>
    </source>
</evidence>
<feature type="chain" id="PRO_5041986299" description="Monocopper oxidase-like protein SKS1" evidence="12">
    <location>
        <begin position="26"/>
        <end position="593"/>
    </location>
</feature>